<dbReference type="Proteomes" id="UP000223296">
    <property type="component" value="Unassembled WGS sequence"/>
</dbReference>
<organism evidence="1 2">
    <name type="scientific">Neisseria gonorrhoeae 3502</name>
    <dbReference type="NCBI Taxonomy" id="1193404"/>
    <lineage>
        <taxon>Bacteria</taxon>
        <taxon>Pseudomonadati</taxon>
        <taxon>Pseudomonadota</taxon>
        <taxon>Betaproteobacteria</taxon>
        <taxon>Neisseriales</taxon>
        <taxon>Neisseriaceae</taxon>
        <taxon>Neisseria</taxon>
    </lineage>
</organism>
<evidence type="ECO:0000313" key="2">
    <source>
        <dbReference type="Proteomes" id="UP000223296"/>
    </source>
</evidence>
<dbReference type="AlphaFoldDB" id="A0AA44UA10"/>
<dbReference type="EMBL" id="AVBE01000002">
    <property type="protein sequence ID" value="PHJ36112.1"/>
    <property type="molecule type" value="Genomic_DNA"/>
</dbReference>
<gene>
    <name evidence="1" type="ORF">N776_04695</name>
</gene>
<evidence type="ECO:0000313" key="1">
    <source>
        <dbReference type="EMBL" id="PHJ36112.1"/>
    </source>
</evidence>
<name>A0AA44UA10_NEIGO</name>
<accession>A0AA44UA10</accession>
<proteinExistence type="predicted"/>
<protein>
    <submittedName>
        <fullName evidence="1">Uncharacterized protein</fullName>
    </submittedName>
</protein>
<reference evidence="1 2" key="1">
    <citation type="submission" date="2013-08" db="EMBL/GenBank/DDBJ databases">
        <authorList>
            <person name="Trees D."/>
        </authorList>
    </citation>
    <scope>NUCLEOTIDE SEQUENCE [LARGE SCALE GENOMIC DNA]</scope>
    <source>
        <strain evidence="1 2">3502</strain>
    </source>
</reference>
<sequence length="95" mass="11125">MPALAENLFVRFLFLGFRAISKLLFPSKQKPQQKPKIRHSRREFGFFEIRLFWINSPALIFCFSDNAITLKFRHSRAGGNPDLSARKLIGKKRFL</sequence>
<comment type="caution">
    <text evidence="1">The sequence shown here is derived from an EMBL/GenBank/DDBJ whole genome shotgun (WGS) entry which is preliminary data.</text>
</comment>